<dbReference type="HOGENOM" id="CLU_115862_2_1_6"/>
<dbReference type="AlphaFoldDB" id="A0A098G8F4"/>
<dbReference type="Gene3D" id="3.40.630.30">
    <property type="match status" value="1"/>
</dbReference>
<dbReference type="STRING" id="1212491.LFA_2907"/>
<gene>
    <name evidence="2" type="ORF">LFA_2907</name>
</gene>
<dbReference type="InterPro" id="IPR016181">
    <property type="entry name" value="Acyl_CoA_acyltransferase"/>
</dbReference>
<accession>A0A098G8F4</accession>
<dbReference type="GO" id="GO:0016747">
    <property type="term" value="F:acyltransferase activity, transferring groups other than amino-acyl groups"/>
    <property type="evidence" value="ECO:0007669"/>
    <property type="project" value="InterPro"/>
</dbReference>
<dbReference type="Proteomes" id="UP000032430">
    <property type="component" value="Chromosome I"/>
</dbReference>
<dbReference type="InterPro" id="IPR000182">
    <property type="entry name" value="GNAT_dom"/>
</dbReference>
<name>A0A098G8F4_9GAMM</name>
<dbReference type="SUPFAM" id="SSF55729">
    <property type="entry name" value="Acyl-CoA N-acyltransferases (Nat)"/>
    <property type="match status" value="1"/>
</dbReference>
<evidence type="ECO:0000313" key="2">
    <source>
        <dbReference type="EMBL" id="CEG58261.1"/>
    </source>
</evidence>
<dbReference type="EMBL" id="LN614827">
    <property type="protein sequence ID" value="CEG58261.1"/>
    <property type="molecule type" value="Genomic_DNA"/>
</dbReference>
<dbReference type="PROSITE" id="PS51186">
    <property type="entry name" value="GNAT"/>
    <property type="match status" value="1"/>
</dbReference>
<dbReference type="RefSeq" id="WP_045096619.1">
    <property type="nucleotide sequence ID" value="NZ_LN614827.1"/>
</dbReference>
<evidence type="ECO:0000259" key="1">
    <source>
        <dbReference type="PROSITE" id="PS51186"/>
    </source>
</evidence>
<organism evidence="2 3">
    <name type="scientific">Legionella fallonii LLAP-10</name>
    <dbReference type="NCBI Taxonomy" id="1212491"/>
    <lineage>
        <taxon>Bacteria</taxon>
        <taxon>Pseudomonadati</taxon>
        <taxon>Pseudomonadota</taxon>
        <taxon>Gammaproteobacteria</taxon>
        <taxon>Legionellales</taxon>
        <taxon>Legionellaceae</taxon>
        <taxon>Legionella</taxon>
    </lineage>
</organism>
<feature type="domain" description="N-acetyltransferase" evidence="1">
    <location>
        <begin position="1"/>
        <end position="139"/>
    </location>
</feature>
<proteinExistence type="predicted"/>
<dbReference type="KEGG" id="lfa:LFA_2907"/>
<evidence type="ECO:0000313" key="3">
    <source>
        <dbReference type="Proteomes" id="UP000032430"/>
    </source>
</evidence>
<keyword evidence="3" id="KW-1185">Reference proteome</keyword>
<reference evidence="3" key="1">
    <citation type="submission" date="2014-09" db="EMBL/GenBank/DDBJ databases">
        <authorList>
            <person name="Gomez-Valero L."/>
        </authorList>
    </citation>
    <scope>NUCLEOTIDE SEQUENCE [LARGE SCALE GENOMIC DNA]</scope>
    <source>
        <strain evidence="3">ATCC700992</strain>
    </source>
</reference>
<dbReference type="OrthoDB" id="9787920at2"/>
<dbReference type="Pfam" id="PF00583">
    <property type="entry name" value="Acetyltransf_1"/>
    <property type="match status" value="1"/>
</dbReference>
<protein>
    <recommendedName>
        <fullName evidence="1">N-acetyltransferase domain-containing protein</fullName>
    </recommendedName>
</protein>
<dbReference type="CDD" id="cd04301">
    <property type="entry name" value="NAT_SF"/>
    <property type="match status" value="1"/>
</dbReference>
<sequence length="139" mass="15886">MSTFEYVIDNNPSASDDKIIRDGIVNFNSQTINEKATHFSIFAKDGSQIIGGALIWEHSDALYIDVLWCDEHYRKKGVGTKIISMIDDVAINKGLHKIFVDTYAFQAQAFYQKHGFYCIGTIPEYLLGHDRMFMRKDVP</sequence>